<dbReference type="InterPro" id="IPR021109">
    <property type="entry name" value="Peptidase_aspartic_dom_sf"/>
</dbReference>
<dbReference type="Gene3D" id="3.30.420.10">
    <property type="entry name" value="Ribonuclease H-like superfamily/Ribonuclease H"/>
    <property type="match status" value="1"/>
</dbReference>
<evidence type="ECO:0000256" key="2">
    <source>
        <dbReference type="ARBA" id="ARBA00022670"/>
    </source>
</evidence>
<keyword evidence="6" id="KW-0064">Aspartyl protease</keyword>
<keyword evidence="2" id="KW-0645">Protease</keyword>
<keyword evidence="7" id="KW-0255">Endonuclease</keyword>
<dbReference type="SUPFAM" id="SSF56672">
    <property type="entry name" value="DNA/RNA polymerases"/>
    <property type="match status" value="1"/>
</dbReference>
<keyword evidence="15" id="KW-0862">Zinc</keyword>
<keyword evidence="3" id="KW-0808">Transferase</keyword>
<evidence type="ECO:0000256" key="7">
    <source>
        <dbReference type="ARBA" id="ARBA00022759"/>
    </source>
</evidence>
<dbReference type="PANTHER" id="PTHR37984">
    <property type="entry name" value="PROTEIN CBG26694"/>
    <property type="match status" value="1"/>
</dbReference>
<evidence type="ECO:0000256" key="12">
    <source>
        <dbReference type="ARBA" id="ARBA00022918"/>
    </source>
</evidence>
<evidence type="ECO:0000256" key="4">
    <source>
        <dbReference type="ARBA" id="ARBA00022695"/>
    </source>
</evidence>
<dbReference type="SMART" id="SM00343">
    <property type="entry name" value="ZnF_C2HC"/>
    <property type="match status" value="2"/>
</dbReference>
<dbReference type="SUPFAM" id="SSF57756">
    <property type="entry name" value="Retrovirus zinc finger-like domains"/>
    <property type="match status" value="1"/>
</dbReference>
<dbReference type="InterPro" id="IPR001969">
    <property type="entry name" value="Aspartic_peptidase_AS"/>
</dbReference>
<sequence length="1512" mass="174690">MPKIDERISLILEVTKTLGYDISELSVKKRETVVDLLKEVFSDDPDKLIRNVKIRLEQITVLLVEENQKKVSTESNMSRENHDMELYKALPTFDGESSISDYLKKFENAMRYAEYEMVNKEGTVVTVKITEKKRVMLLYGKLHEKVSERLITLGDTYSMKELTECLKDYYTVKEVTKDQLRSRINKLRQNDFVDYNQYLRELLKLCERLHYKEEKETRMKMIIVDMLCKHDGETERAVRNNGIKNPDELIEFLLDRNKSKSVNTNTGKGKKCHNCGKLGHLKINCRKDVTNTKTHKDNSSNITCYSCNEKGHYANECKRVQEEKGSRRIRSTTIEADEPLIMDCIRTAKKKNIDDLIIKVNLKTLSKKSDSNKIDKIYTVNALVDTGSTSTIISLSDAINLGFMTNKNKGEEFKLANGEVWKTKGKLYIDIIIERIQIRTLVNVAEDKEISDNGNYQMLLGNDVLMAAEANINYKTKEIMFMGRMVEIKENDKSKKIRRIKEVVKSSVQTEKELMLENLALETMKEIRQKFAQVCSTEKTDIGCSTIVAPEIKILKQFPKPYRYKHSAEDKLIIQNTINEWVKMKVIKRCNNPGIIVNLTVATKNDVAKVNIQETGNEEKEIKFQVKKDSRVCLDSRQINECIQRSFVAPKSLKDEYNQLFTARYYSKIDLRQFFLQIQLHKNNEHLLGIQCPVTFNIYCWERLPFGLNVSTSFAQAVVNEVINNGCYIDETGKELDKSIYGVIGYIDDILVYTMDEDPKLHKLVLLQVIETLTFHGLKLHAGKLELFKTEICYLNVILSHMTIKPNPNYIEGLKRMKRPTTISELRRYLGAINFCRNFIYGIVQIEKPLLALLQKDTTYVWSEECETSYKTLQQTLEQIGFLRLPDQSKQFVLFVDASKYNEAGLLMQLSSVSEVEKLWFQKEQIKYPEKYLWIKNELLQKESVPDSYELLPIGYYSKKNDLAETASATLLELRGLCRTLEHFKEITRSSNIVVYTDHKPILEMIRTGSPESGKYLRYINKIISFDGLTLRYIEGKKNVAADYLSRNYCRSTRLKNIEVADNGNELAFHINSELNSSSSLNKLQIFKEIHDLQGHCHAAADMDKLWKRLPYVKFKKEFVDYVASCKICIERNTGRKIAWDFEHFRACRPLQMVQVDCLGPLPLSEAGNKHLLVWIDINTRFVGGVAIPDLKSDTIVKGIEDSLLHIHGLVETIKTDNAKYFENAMEQLNSKYNIQIEKGIPYKHTSQSIVERVIRTIQNVLSKTGMEMLIDMNKDWDKVISKMFCCINSMKHSTVKEEPYFLMFGRRRLLPMDLKVNKNETADERNKRLEYLVDQQGEYEQLLNNKFSEIIMSEIRNELNKPNVTQERTSEIMIPSGKEVKPNSGEKSHSKDEGIQENLYEKQLPKEMNTSPSVTKEKVGTSKKKSTELKVKDKVAVYIPKTSKLGPRWKSGYIIMKIEKEEGRTEKYVCKRKGAGRPVIRGRNEIKKILKCQGLSSGRGSEDSPLGLSDK</sequence>
<organism evidence="20 21">
    <name type="scientific">Strongyloides venezuelensis</name>
    <name type="common">Threadworm</name>
    <dbReference type="NCBI Taxonomy" id="75913"/>
    <lineage>
        <taxon>Eukaryota</taxon>
        <taxon>Metazoa</taxon>
        <taxon>Ecdysozoa</taxon>
        <taxon>Nematoda</taxon>
        <taxon>Chromadorea</taxon>
        <taxon>Rhabditida</taxon>
        <taxon>Tylenchina</taxon>
        <taxon>Panagrolaimomorpha</taxon>
        <taxon>Strongyloidoidea</taxon>
        <taxon>Strongyloididae</taxon>
        <taxon>Strongyloides</taxon>
    </lineage>
</organism>
<dbReference type="Pfam" id="PF13975">
    <property type="entry name" value="gag-asp_proteas"/>
    <property type="match status" value="1"/>
</dbReference>
<dbReference type="InterPro" id="IPR000477">
    <property type="entry name" value="RT_dom"/>
</dbReference>
<dbReference type="PANTHER" id="PTHR37984:SF5">
    <property type="entry name" value="PROTEIN NYNRIN-LIKE"/>
    <property type="match status" value="1"/>
</dbReference>
<evidence type="ECO:0000256" key="8">
    <source>
        <dbReference type="ARBA" id="ARBA00022801"/>
    </source>
</evidence>
<dbReference type="Gene3D" id="4.10.60.10">
    <property type="entry name" value="Zinc finger, CCHC-type"/>
    <property type="match status" value="1"/>
</dbReference>
<dbReference type="InterPro" id="IPR041577">
    <property type="entry name" value="RT_RNaseH_2"/>
</dbReference>
<dbReference type="CDD" id="cd01647">
    <property type="entry name" value="RT_LTR"/>
    <property type="match status" value="1"/>
</dbReference>
<dbReference type="InterPro" id="IPR050951">
    <property type="entry name" value="Retrovirus_Pol_polyprotein"/>
</dbReference>
<evidence type="ECO:0000256" key="6">
    <source>
        <dbReference type="ARBA" id="ARBA00022750"/>
    </source>
</evidence>
<evidence type="ECO:0000256" key="10">
    <source>
        <dbReference type="ARBA" id="ARBA00022884"/>
    </source>
</evidence>
<feature type="region of interest" description="Disordered" evidence="16">
    <location>
        <begin position="1377"/>
        <end position="1426"/>
    </location>
</feature>
<keyword evidence="12" id="KW-0695">RNA-directed DNA polymerase</keyword>
<dbReference type="FunFam" id="3.30.70.270:FF:000020">
    <property type="entry name" value="Transposon Tf2-6 polyprotein-like Protein"/>
    <property type="match status" value="1"/>
</dbReference>
<evidence type="ECO:0000256" key="1">
    <source>
        <dbReference type="ARBA" id="ARBA00012493"/>
    </source>
</evidence>
<evidence type="ECO:0000259" key="18">
    <source>
        <dbReference type="PROSITE" id="PS50878"/>
    </source>
</evidence>
<evidence type="ECO:0000256" key="11">
    <source>
        <dbReference type="ARBA" id="ARBA00022908"/>
    </source>
</evidence>
<dbReference type="InterPro" id="IPR001878">
    <property type="entry name" value="Znf_CCHC"/>
</dbReference>
<dbReference type="InterPro" id="IPR043502">
    <property type="entry name" value="DNA/RNA_pol_sf"/>
</dbReference>
<accession>A0A0K0FPJ8</accession>
<dbReference type="Proteomes" id="UP000035680">
    <property type="component" value="Unassembled WGS sequence"/>
</dbReference>
<dbReference type="STRING" id="75913.A0A0K0FPJ8"/>
<dbReference type="Gene3D" id="3.30.70.270">
    <property type="match status" value="2"/>
</dbReference>
<evidence type="ECO:0000259" key="19">
    <source>
        <dbReference type="PROSITE" id="PS50994"/>
    </source>
</evidence>
<feature type="domain" description="CCHC-type" evidence="17">
    <location>
        <begin position="271"/>
        <end position="287"/>
    </location>
</feature>
<dbReference type="GO" id="GO:0019899">
    <property type="term" value="F:enzyme binding"/>
    <property type="evidence" value="ECO:0007669"/>
    <property type="project" value="UniProtKB-ARBA"/>
</dbReference>
<evidence type="ECO:0000256" key="3">
    <source>
        <dbReference type="ARBA" id="ARBA00022679"/>
    </source>
</evidence>
<dbReference type="GO" id="GO:0004190">
    <property type="term" value="F:aspartic-type endopeptidase activity"/>
    <property type="evidence" value="ECO:0007669"/>
    <property type="project" value="UniProtKB-KW"/>
</dbReference>
<keyword evidence="8" id="KW-0378">Hydrolase</keyword>
<feature type="domain" description="CCHC-type" evidence="17">
    <location>
        <begin position="304"/>
        <end position="319"/>
    </location>
</feature>
<evidence type="ECO:0000259" key="17">
    <source>
        <dbReference type="PROSITE" id="PS50158"/>
    </source>
</evidence>
<evidence type="ECO:0000256" key="9">
    <source>
        <dbReference type="ARBA" id="ARBA00022842"/>
    </source>
</evidence>
<reference evidence="20" key="1">
    <citation type="submission" date="2014-07" db="EMBL/GenBank/DDBJ databases">
        <authorList>
            <person name="Martin A.A"/>
            <person name="De Silva N."/>
        </authorList>
    </citation>
    <scope>NUCLEOTIDE SEQUENCE</scope>
</reference>
<dbReference type="GO" id="GO:0003964">
    <property type="term" value="F:RNA-directed DNA polymerase activity"/>
    <property type="evidence" value="ECO:0007669"/>
    <property type="project" value="UniProtKB-KW"/>
</dbReference>
<dbReference type="GO" id="GO:0004519">
    <property type="term" value="F:endonuclease activity"/>
    <property type="evidence" value="ECO:0007669"/>
    <property type="project" value="UniProtKB-KW"/>
</dbReference>
<name>A0A0K0FPJ8_STRVS</name>
<keyword evidence="11" id="KW-0229">DNA integration</keyword>
<dbReference type="InterPro" id="IPR036875">
    <property type="entry name" value="Znf_CCHC_sf"/>
</dbReference>
<feature type="compositionally biased region" description="Basic and acidic residues" evidence="16">
    <location>
        <begin position="1416"/>
        <end position="1426"/>
    </location>
</feature>
<dbReference type="Pfam" id="PF00078">
    <property type="entry name" value="RVT_1"/>
    <property type="match status" value="1"/>
</dbReference>
<keyword evidence="13" id="KW-0238">DNA-binding</keyword>
<dbReference type="Pfam" id="PF17919">
    <property type="entry name" value="RT_RNaseH_2"/>
    <property type="match status" value="1"/>
</dbReference>
<reference evidence="21" key="2">
    <citation type="submission" date="2015-08" db="UniProtKB">
        <authorList>
            <consortium name="WormBaseParasite"/>
        </authorList>
    </citation>
    <scope>IDENTIFICATION</scope>
</reference>
<dbReference type="InterPro" id="IPR001584">
    <property type="entry name" value="Integrase_cat-core"/>
</dbReference>
<dbReference type="InterPro" id="IPR012337">
    <property type="entry name" value="RNaseH-like_sf"/>
</dbReference>
<evidence type="ECO:0000256" key="5">
    <source>
        <dbReference type="ARBA" id="ARBA00022722"/>
    </source>
</evidence>
<dbReference type="InterPro" id="IPR036397">
    <property type="entry name" value="RNaseH_sf"/>
</dbReference>
<dbReference type="GO" id="GO:0006508">
    <property type="term" value="P:proteolysis"/>
    <property type="evidence" value="ECO:0007669"/>
    <property type="project" value="UniProtKB-KW"/>
</dbReference>
<keyword evidence="9" id="KW-0460">Magnesium</keyword>
<dbReference type="PROSITE" id="PS50994">
    <property type="entry name" value="INTEGRASE"/>
    <property type="match status" value="1"/>
</dbReference>
<keyword evidence="20" id="KW-1185">Reference proteome</keyword>
<keyword evidence="4" id="KW-0548">Nucleotidyltransferase</keyword>
<evidence type="ECO:0000256" key="15">
    <source>
        <dbReference type="PROSITE-ProRule" id="PRU00047"/>
    </source>
</evidence>
<proteinExistence type="predicted"/>
<keyword evidence="14" id="KW-0511">Multifunctional enzyme</keyword>
<dbReference type="Gene3D" id="2.40.70.10">
    <property type="entry name" value="Acid Proteases"/>
    <property type="match status" value="1"/>
</dbReference>
<dbReference type="EC" id="2.7.7.49" evidence="1"/>
<evidence type="ECO:0000313" key="21">
    <source>
        <dbReference type="WBParaSite" id="SVE_1105500.1"/>
    </source>
</evidence>
<evidence type="ECO:0000256" key="16">
    <source>
        <dbReference type="SAM" id="MobiDB-lite"/>
    </source>
</evidence>
<feature type="domain" description="Reverse transcriptase" evidence="18">
    <location>
        <begin position="469"/>
        <end position="799"/>
    </location>
</feature>
<keyword evidence="5" id="KW-0540">Nuclease</keyword>
<feature type="compositionally biased region" description="Basic and acidic residues" evidence="16">
    <location>
        <begin position="1379"/>
        <end position="1406"/>
    </location>
</feature>
<evidence type="ECO:0000313" key="20">
    <source>
        <dbReference type="Proteomes" id="UP000035680"/>
    </source>
</evidence>
<evidence type="ECO:0000256" key="14">
    <source>
        <dbReference type="ARBA" id="ARBA00023268"/>
    </source>
</evidence>
<dbReference type="WBParaSite" id="SVE_1105500.1">
    <property type="protein sequence ID" value="SVE_1105500.1"/>
    <property type="gene ID" value="SVE_1105500"/>
</dbReference>
<protein>
    <recommendedName>
        <fullName evidence="1">RNA-directed DNA polymerase</fullName>
        <ecNumber evidence="1">2.7.7.49</ecNumber>
    </recommendedName>
</protein>
<keyword evidence="15" id="KW-0479">Metal-binding</keyword>
<dbReference type="GO" id="GO:0015074">
    <property type="term" value="P:DNA integration"/>
    <property type="evidence" value="ECO:0007669"/>
    <property type="project" value="UniProtKB-KW"/>
</dbReference>
<dbReference type="GO" id="GO:0003723">
    <property type="term" value="F:RNA binding"/>
    <property type="evidence" value="ECO:0007669"/>
    <property type="project" value="UniProtKB-KW"/>
</dbReference>
<dbReference type="GO" id="GO:0042575">
    <property type="term" value="C:DNA polymerase complex"/>
    <property type="evidence" value="ECO:0007669"/>
    <property type="project" value="UniProtKB-ARBA"/>
</dbReference>
<evidence type="ECO:0000256" key="13">
    <source>
        <dbReference type="ARBA" id="ARBA00023125"/>
    </source>
</evidence>
<keyword evidence="10" id="KW-0694">RNA-binding</keyword>
<dbReference type="PROSITE" id="PS50158">
    <property type="entry name" value="ZF_CCHC"/>
    <property type="match status" value="2"/>
</dbReference>
<dbReference type="SUPFAM" id="SSF50630">
    <property type="entry name" value="Acid proteases"/>
    <property type="match status" value="1"/>
</dbReference>
<dbReference type="SUPFAM" id="SSF53098">
    <property type="entry name" value="Ribonuclease H-like"/>
    <property type="match status" value="1"/>
</dbReference>
<keyword evidence="15" id="KW-0863">Zinc-finger</keyword>
<dbReference type="GO" id="GO:0008270">
    <property type="term" value="F:zinc ion binding"/>
    <property type="evidence" value="ECO:0007669"/>
    <property type="project" value="UniProtKB-KW"/>
</dbReference>
<dbReference type="PROSITE" id="PS00141">
    <property type="entry name" value="ASP_PROTEASE"/>
    <property type="match status" value="1"/>
</dbReference>
<dbReference type="PROSITE" id="PS50878">
    <property type="entry name" value="RT_POL"/>
    <property type="match status" value="1"/>
</dbReference>
<dbReference type="Pfam" id="PF00098">
    <property type="entry name" value="zf-CCHC"/>
    <property type="match status" value="2"/>
</dbReference>
<dbReference type="GO" id="GO:0003677">
    <property type="term" value="F:DNA binding"/>
    <property type="evidence" value="ECO:0007669"/>
    <property type="project" value="UniProtKB-KW"/>
</dbReference>
<dbReference type="Gene3D" id="3.10.10.10">
    <property type="entry name" value="HIV Type 1 Reverse Transcriptase, subunit A, domain 1"/>
    <property type="match status" value="1"/>
</dbReference>
<feature type="domain" description="Integrase catalytic" evidence="19">
    <location>
        <begin position="1146"/>
        <end position="1308"/>
    </location>
</feature>
<dbReference type="InterPro" id="IPR043128">
    <property type="entry name" value="Rev_trsase/Diguanyl_cyclase"/>
</dbReference>